<evidence type="ECO:0000256" key="1">
    <source>
        <dbReference type="SAM" id="SignalP"/>
    </source>
</evidence>
<accession>A0A7W7SPH9</accession>
<keyword evidence="3" id="KW-1185">Reference proteome</keyword>
<reference evidence="2 3" key="1">
    <citation type="submission" date="2020-08" db="EMBL/GenBank/DDBJ databases">
        <title>Sequencing the genomes of 1000 actinobacteria strains.</title>
        <authorList>
            <person name="Klenk H.-P."/>
        </authorList>
    </citation>
    <scope>NUCLEOTIDE SEQUENCE [LARGE SCALE GENOMIC DNA]</scope>
    <source>
        <strain evidence="2 3">DSM 45886</strain>
    </source>
</reference>
<gene>
    <name evidence="2" type="ORF">FHR38_001078</name>
</gene>
<feature type="chain" id="PRO_5039650380" description="Alpha amylase inhibitor" evidence="1">
    <location>
        <begin position="23"/>
        <end position="107"/>
    </location>
</feature>
<dbReference type="AlphaFoldDB" id="A0A7W7SPH9"/>
<organism evidence="2 3">
    <name type="scientific">Micromonospora polyrhachis</name>
    <dbReference type="NCBI Taxonomy" id="1282883"/>
    <lineage>
        <taxon>Bacteria</taxon>
        <taxon>Bacillati</taxon>
        <taxon>Actinomycetota</taxon>
        <taxon>Actinomycetes</taxon>
        <taxon>Micromonosporales</taxon>
        <taxon>Micromonosporaceae</taxon>
        <taxon>Micromonospora</taxon>
    </lineage>
</organism>
<evidence type="ECO:0000313" key="2">
    <source>
        <dbReference type="EMBL" id="MBB4957345.1"/>
    </source>
</evidence>
<evidence type="ECO:0008006" key="4">
    <source>
        <dbReference type="Google" id="ProtNLM"/>
    </source>
</evidence>
<evidence type="ECO:0000313" key="3">
    <source>
        <dbReference type="Proteomes" id="UP000578819"/>
    </source>
</evidence>
<sequence>MSSRKKGAVAGTFVALSLAATGAVGVFAEAPASAAPECYNFVLTNDREAWAHCAEGTVISQYRIVARCEENNGSRYSRYGGWVNAPAISKTICAEGSWVVDHWVEFR</sequence>
<comment type="caution">
    <text evidence="2">The sequence shown here is derived from an EMBL/GenBank/DDBJ whole genome shotgun (WGS) entry which is preliminary data.</text>
</comment>
<dbReference type="EMBL" id="JACHJW010000001">
    <property type="protein sequence ID" value="MBB4957345.1"/>
    <property type="molecule type" value="Genomic_DNA"/>
</dbReference>
<name>A0A7W7SPH9_9ACTN</name>
<proteinExistence type="predicted"/>
<dbReference type="Proteomes" id="UP000578819">
    <property type="component" value="Unassembled WGS sequence"/>
</dbReference>
<keyword evidence="1" id="KW-0732">Signal</keyword>
<protein>
    <recommendedName>
        <fullName evidence="4">Alpha amylase inhibitor</fullName>
    </recommendedName>
</protein>
<feature type="signal peptide" evidence="1">
    <location>
        <begin position="1"/>
        <end position="22"/>
    </location>
</feature>